<keyword evidence="4" id="KW-0472">Membrane</keyword>
<dbReference type="PANTHER" id="PTHR16305:SF28">
    <property type="entry name" value="GUANYLATE CYCLASE DOMAIN-CONTAINING PROTEIN"/>
    <property type="match status" value="1"/>
</dbReference>
<keyword evidence="2" id="KW-0067">ATP-binding</keyword>
<feature type="transmembrane region" description="Helical" evidence="4">
    <location>
        <begin position="48"/>
        <end position="66"/>
    </location>
</feature>
<feature type="transmembrane region" description="Helical" evidence="4">
    <location>
        <begin position="26"/>
        <end position="42"/>
    </location>
</feature>
<feature type="region of interest" description="Disordered" evidence="3">
    <location>
        <begin position="203"/>
        <end position="226"/>
    </location>
</feature>
<evidence type="ECO:0000313" key="5">
    <source>
        <dbReference type="EnsemblProtists" id="Phyra84272"/>
    </source>
</evidence>
<proteinExistence type="predicted"/>
<evidence type="ECO:0000313" key="6">
    <source>
        <dbReference type="Proteomes" id="UP000005238"/>
    </source>
</evidence>
<dbReference type="EnsemblProtists" id="Phyra84272">
    <property type="protein sequence ID" value="Phyra84272"/>
    <property type="gene ID" value="Phyra84272"/>
</dbReference>
<dbReference type="PANTHER" id="PTHR16305">
    <property type="entry name" value="TESTICULAR SOLUBLE ADENYLYL CYCLASE"/>
    <property type="match status" value="1"/>
</dbReference>
<dbReference type="EMBL" id="DS566105">
    <property type="status" value="NOT_ANNOTATED_CDS"/>
    <property type="molecule type" value="Genomic_DNA"/>
</dbReference>
<dbReference type="eggNOG" id="ENOG502QPPT">
    <property type="taxonomic scope" value="Eukaryota"/>
</dbReference>
<dbReference type="VEuPathDB" id="FungiDB:KRP22_4170"/>
<evidence type="ECO:0000256" key="2">
    <source>
        <dbReference type="ARBA" id="ARBA00022840"/>
    </source>
</evidence>
<evidence type="ECO:0000256" key="4">
    <source>
        <dbReference type="SAM" id="Phobius"/>
    </source>
</evidence>
<reference evidence="6" key="1">
    <citation type="journal article" date="2006" name="Science">
        <title>Phytophthora genome sequences uncover evolutionary origins and mechanisms of pathogenesis.</title>
        <authorList>
            <person name="Tyler B.M."/>
            <person name="Tripathy S."/>
            <person name="Zhang X."/>
            <person name="Dehal P."/>
            <person name="Jiang R.H."/>
            <person name="Aerts A."/>
            <person name="Arredondo F.D."/>
            <person name="Baxter L."/>
            <person name="Bensasson D."/>
            <person name="Beynon J.L."/>
            <person name="Chapman J."/>
            <person name="Damasceno C.M."/>
            <person name="Dorrance A.E."/>
            <person name="Dou D."/>
            <person name="Dickerman A.W."/>
            <person name="Dubchak I.L."/>
            <person name="Garbelotto M."/>
            <person name="Gijzen M."/>
            <person name="Gordon S.G."/>
            <person name="Govers F."/>
            <person name="Grunwald N.J."/>
            <person name="Huang W."/>
            <person name="Ivors K.L."/>
            <person name="Jones R.W."/>
            <person name="Kamoun S."/>
            <person name="Krampis K."/>
            <person name="Lamour K.H."/>
            <person name="Lee M.K."/>
            <person name="McDonald W.H."/>
            <person name="Medina M."/>
            <person name="Meijer H.J."/>
            <person name="Nordberg E.K."/>
            <person name="Maclean D.J."/>
            <person name="Ospina-Giraldo M.D."/>
            <person name="Morris P.F."/>
            <person name="Phuntumart V."/>
            <person name="Putnam N.H."/>
            <person name="Rash S."/>
            <person name="Rose J.K."/>
            <person name="Sakihama Y."/>
            <person name="Salamov A.A."/>
            <person name="Savidor A."/>
            <person name="Scheuring C.F."/>
            <person name="Smith B.M."/>
            <person name="Sobral B.W."/>
            <person name="Terry A."/>
            <person name="Torto-Alalibo T.A."/>
            <person name="Win J."/>
            <person name="Xu Z."/>
            <person name="Zhang H."/>
            <person name="Grigoriev I.V."/>
            <person name="Rokhsar D.S."/>
            <person name="Boore J.L."/>
        </authorList>
    </citation>
    <scope>NUCLEOTIDE SEQUENCE [LARGE SCALE GENOMIC DNA]</scope>
    <source>
        <strain evidence="6">Pr102</strain>
    </source>
</reference>
<dbReference type="VEuPathDB" id="FungiDB:KRP23_13161"/>
<feature type="region of interest" description="Disordered" evidence="3">
    <location>
        <begin position="100"/>
        <end position="158"/>
    </location>
</feature>
<dbReference type="GO" id="GO:0005524">
    <property type="term" value="F:ATP binding"/>
    <property type="evidence" value="ECO:0007669"/>
    <property type="project" value="UniProtKB-KW"/>
</dbReference>
<keyword evidence="1" id="KW-0547">Nucleotide-binding</keyword>
<name>H3H1U2_PHYRM</name>
<dbReference type="AlphaFoldDB" id="H3H1U2"/>
<sequence length="396" mass="43941">MTCIFHKSLRLSSAAKQQFTTGKRSWLFEALLSFVACLALIGLLFDAASAICGVAVVVVVLVHCYLRIREGAAPNTTLVRYAHLLNAILDTDFDGYPDRCDDNDEAVDASRESNSSTTRLKNDGENNCAPASDPEDERSATNQNEEDTETEGQRQNEEEIRACGYAFAESTGRTLNVKEEEIASWFLGLLEMDLAQKEEARASLDNSSCANSSNEDTIGGDEQEGEWRPADLDISGILLLCALHAMSRERATVFCLDSAMYMDEKSWILVTIIAKYFTNCLVVVGTRPPSLALGENTESSSFRKQLRMLKRMKASTSKSIDTLTSHEIEELSRQILKVPAIPKNLLAILGSRSQGNPLFLHEIIAEMQEQQVIQIDEKKRTCELHVQESWGDKSKA</sequence>
<feature type="compositionally biased region" description="Polar residues" evidence="3">
    <location>
        <begin position="204"/>
        <end position="216"/>
    </location>
</feature>
<dbReference type="InParanoid" id="H3H1U2"/>
<dbReference type="Proteomes" id="UP000005238">
    <property type="component" value="Unassembled WGS sequence"/>
</dbReference>
<dbReference type="STRING" id="164328.H3H1U2"/>
<keyword evidence="4" id="KW-0812">Transmembrane</keyword>
<reference evidence="5" key="2">
    <citation type="submission" date="2015-06" db="UniProtKB">
        <authorList>
            <consortium name="EnsemblProtists"/>
        </authorList>
    </citation>
    <scope>IDENTIFICATION</scope>
    <source>
        <strain evidence="5">Pr102</strain>
    </source>
</reference>
<organism evidence="5 6">
    <name type="scientific">Phytophthora ramorum</name>
    <name type="common">Sudden oak death agent</name>
    <dbReference type="NCBI Taxonomy" id="164328"/>
    <lineage>
        <taxon>Eukaryota</taxon>
        <taxon>Sar</taxon>
        <taxon>Stramenopiles</taxon>
        <taxon>Oomycota</taxon>
        <taxon>Peronosporomycetes</taxon>
        <taxon>Peronosporales</taxon>
        <taxon>Peronosporaceae</taxon>
        <taxon>Phytophthora</taxon>
    </lineage>
</organism>
<dbReference type="HOGENOM" id="CLU_697324_0_0_1"/>
<protein>
    <submittedName>
        <fullName evidence="5">Uncharacterized protein</fullName>
    </submittedName>
</protein>
<keyword evidence="6" id="KW-1185">Reference proteome</keyword>
<accession>H3H1U2</accession>
<evidence type="ECO:0000256" key="3">
    <source>
        <dbReference type="SAM" id="MobiDB-lite"/>
    </source>
</evidence>
<keyword evidence="4" id="KW-1133">Transmembrane helix</keyword>
<evidence type="ECO:0000256" key="1">
    <source>
        <dbReference type="ARBA" id="ARBA00022741"/>
    </source>
</evidence>